<protein>
    <recommendedName>
        <fullName evidence="8">Peptidase M50 domain-containing protein</fullName>
    </recommendedName>
</protein>
<comment type="subcellular location">
    <subcellularLocation>
        <location evidence="2">Membrane</location>
        <topology evidence="2">Multi-pass membrane protein</topology>
    </subcellularLocation>
</comment>
<proteinExistence type="inferred from homology"/>
<reference evidence="9 10" key="1">
    <citation type="submission" date="2018-08" db="EMBL/GenBank/DDBJ databases">
        <title>Genomic Encyclopedia of Archaeal and Bacterial Type Strains, Phase II (KMG-II): from individual species to whole genera.</title>
        <authorList>
            <person name="Goeker M."/>
        </authorList>
    </citation>
    <scope>NUCLEOTIDE SEQUENCE [LARGE SCALE GENOMIC DNA]</scope>
    <source>
        <strain evidence="9 10">DSM 2261</strain>
    </source>
</reference>
<accession>A0ABX9K2F3</accession>
<evidence type="ECO:0000259" key="8">
    <source>
        <dbReference type="Pfam" id="PF02163"/>
    </source>
</evidence>
<evidence type="ECO:0000256" key="1">
    <source>
        <dbReference type="ARBA" id="ARBA00001947"/>
    </source>
</evidence>
<evidence type="ECO:0000256" key="4">
    <source>
        <dbReference type="ARBA" id="ARBA00022692"/>
    </source>
</evidence>
<dbReference type="InterPro" id="IPR008915">
    <property type="entry name" value="Peptidase_M50"/>
</dbReference>
<dbReference type="Proteomes" id="UP000256345">
    <property type="component" value="Unassembled WGS sequence"/>
</dbReference>
<dbReference type="RefSeq" id="WP_053067115.1">
    <property type="nucleotide sequence ID" value="NZ_CP011509.1"/>
</dbReference>
<evidence type="ECO:0000256" key="6">
    <source>
        <dbReference type="ARBA" id="ARBA00023136"/>
    </source>
</evidence>
<feature type="domain" description="Peptidase M50" evidence="8">
    <location>
        <begin position="37"/>
        <end position="207"/>
    </location>
</feature>
<feature type="transmembrane region" description="Helical" evidence="7">
    <location>
        <begin position="193"/>
        <end position="215"/>
    </location>
</feature>
<dbReference type="Pfam" id="PF02163">
    <property type="entry name" value="Peptidase_M50"/>
    <property type="match status" value="1"/>
</dbReference>
<keyword evidence="6 7" id="KW-0472">Membrane</keyword>
<keyword evidence="5 7" id="KW-1133">Transmembrane helix</keyword>
<comment type="caution">
    <text evidence="9">The sequence shown here is derived from an EMBL/GenBank/DDBJ whole genome shotgun (WGS) entry which is preliminary data.</text>
</comment>
<evidence type="ECO:0000256" key="5">
    <source>
        <dbReference type="ARBA" id="ARBA00022989"/>
    </source>
</evidence>
<gene>
    <name evidence="9" type="ORF">ATI61_105345</name>
</gene>
<keyword evidence="10" id="KW-1185">Reference proteome</keyword>
<evidence type="ECO:0000313" key="9">
    <source>
        <dbReference type="EMBL" id="REG32018.1"/>
    </source>
</evidence>
<dbReference type="EMBL" id="QUMU01000005">
    <property type="protein sequence ID" value="REG32018.1"/>
    <property type="molecule type" value="Genomic_DNA"/>
</dbReference>
<evidence type="ECO:0000256" key="2">
    <source>
        <dbReference type="ARBA" id="ARBA00004141"/>
    </source>
</evidence>
<feature type="transmembrane region" description="Helical" evidence="7">
    <location>
        <begin position="90"/>
        <end position="115"/>
    </location>
</feature>
<keyword evidence="4 7" id="KW-0812">Transmembrane</keyword>
<organism evidence="9 10">
    <name type="scientific">Archangium gephyra</name>
    <dbReference type="NCBI Taxonomy" id="48"/>
    <lineage>
        <taxon>Bacteria</taxon>
        <taxon>Pseudomonadati</taxon>
        <taxon>Myxococcota</taxon>
        <taxon>Myxococcia</taxon>
        <taxon>Myxococcales</taxon>
        <taxon>Cystobacterineae</taxon>
        <taxon>Archangiaceae</taxon>
        <taxon>Archangium</taxon>
    </lineage>
</organism>
<evidence type="ECO:0000256" key="7">
    <source>
        <dbReference type="SAM" id="Phobius"/>
    </source>
</evidence>
<evidence type="ECO:0000313" key="10">
    <source>
        <dbReference type="Proteomes" id="UP000256345"/>
    </source>
</evidence>
<comment type="similarity">
    <text evidence="3">Belongs to the peptidase M50B family.</text>
</comment>
<name>A0ABX9K2F3_9BACT</name>
<sequence>MAPWMALAWLWLLATVISLVSGVVMALVCWGVGASLSEVRFHVGPPLLSFRIRGVKWSLGFLNFGASVTFEPLGIRRDGSDNNSFLQLPLFLRLIVHLSTVAGMLLLAVACLSPARGLAAFTSGFEQVVNVLLARERVVAFLALLRTEGFVPALGVLSAKLAALNLLPLPPLTGYMLLRELWQGIFKPRTPNAGIPAWGIMLVLLLLLGWGYGLYEGLVNPYSREPGIGVMFREAKKLIGSAADP</sequence>
<comment type="cofactor">
    <cofactor evidence="1">
        <name>Zn(2+)</name>
        <dbReference type="ChEBI" id="CHEBI:29105"/>
    </cofactor>
</comment>
<feature type="transmembrane region" description="Helical" evidence="7">
    <location>
        <begin position="150"/>
        <end position="172"/>
    </location>
</feature>
<evidence type="ECO:0000256" key="3">
    <source>
        <dbReference type="ARBA" id="ARBA00007931"/>
    </source>
</evidence>